<dbReference type="STRING" id="215637.A0A4P9ZPW3"/>
<comment type="catalytic activity">
    <reaction evidence="1 6">
        <text>[protein]-peptidylproline (omega=180) = [protein]-peptidylproline (omega=0)</text>
        <dbReference type="Rhea" id="RHEA:16237"/>
        <dbReference type="Rhea" id="RHEA-COMP:10747"/>
        <dbReference type="Rhea" id="RHEA-COMP:10748"/>
        <dbReference type="ChEBI" id="CHEBI:83833"/>
        <dbReference type="ChEBI" id="CHEBI:83834"/>
        <dbReference type="EC" id="5.2.1.8"/>
    </reaction>
</comment>
<keyword evidence="9" id="KW-1185">Reference proteome</keyword>
<dbReference type="PROSITE" id="PS50059">
    <property type="entry name" value="FKBP_PPIASE"/>
    <property type="match status" value="1"/>
</dbReference>
<dbReference type="InterPro" id="IPR046357">
    <property type="entry name" value="PPIase_dom_sf"/>
</dbReference>
<proteinExistence type="inferred from homology"/>
<sequence>MGVTREILTAGNGPSPQPGQTVYIHYTGTLKNGSKFDSSRDRGSPFSFVVGRGQVIRGWEEEVPKMKQGERAKLTISPEYGYGARGFPPVIPPNSDLIFDVELLDIK</sequence>
<dbReference type="Pfam" id="PF00254">
    <property type="entry name" value="FKBP_C"/>
    <property type="match status" value="1"/>
</dbReference>
<dbReference type="InterPro" id="IPR050689">
    <property type="entry name" value="FKBP-type_PPIase"/>
</dbReference>
<evidence type="ECO:0000313" key="8">
    <source>
        <dbReference type="EMBL" id="RKP34741.1"/>
    </source>
</evidence>
<dbReference type="Gene3D" id="3.10.50.40">
    <property type="match status" value="1"/>
</dbReference>
<keyword evidence="3 6" id="KW-0697">Rotamase</keyword>
<evidence type="ECO:0000256" key="6">
    <source>
        <dbReference type="PROSITE-ProRule" id="PRU00277"/>
    </source>
</evidence>
<dbReference type="AlphaFoldDB" id="A0A4P9ZPW3"/>
<evidence type="ECO:0000313" key="9">
    <source>
        <dbReference type="Proteomes" id="UP000268162"/>
    </source>
</evidence>
<evidence type="ECO:0000256" key="1">
    <source>
        <dbReference type="ARBA" id="ARBA00000971"/>
    </source>
</evidence>
<dbReference type="EMBL" id="ML003086">
    <property type="protein sequence ID" value="RKP34741.1"/>
    <property type="molecule type" value="Genomic_DNA"/>
</dbReference>
<dbReference type="PANTHER" id="PTHR10516">
    <property type="entry name" value="PEPTIDYL-PROLYL CIS-TRANS ISOMERASE"/>
    <property type="match status" value="1"/>
</dbReference>
<protein>
    <recommendedName>
        <fullName evidence="2 6">peptidylprolyl isomerase</fullName>
        <ecNumber evidence="2 6">5.2.1.8</ecNumber>
    </recommendedName>
</protein>
<evidence type="ECO:0000256" key="4">
    <source>
        <dbReference type="ARBA" id="ARBA00023235"/>
    </source>
</evidence>
<evidence type="ECO:0000256" key="5">
    <source>
        <dbReference type="ARBA" id="ARBA00038106"/>
    </source>
</evidence>
<keyword evidence="4 6" id="KW-0413">Isomerase</keyword>
<evidence type="ECO:0000259" key="7">
    <source>
        <dbReference type="PROSITE" id="PS50059"/>
    </source>
</evidence>
<dbReference type="SUPFAM" id="SSF54534">
    <property type="entry name" value="FKBP-like"/>
    <property type="match status" value="1"/>
</dbReference>
<evidence type="ECO:0000256" key="2">
    <source>
        <dbReference type="ARBA" id="ARBA00013194"/>
    </source>
</evidence>
<feature type="domain" description="PPIase FKBP-type" evidence="7">
    <location>
        <begin position="19"/>
        <end position="107"/>
    </location>
</feature>
<gene>
    <name evidence="8" type="ORF">BJ085DRAFT_19864</name>
</gene>
<reference evidence="9" key="1">
    <citation type="journal article" date="2018" name="Nat. Microbiol.">
        <title>Leveraging single-cell genomics to expand the fungal tree of life.</title>
        <authorList>
            <person name="Ahrendt S.R."/>
            <person name="Quandt C.A."/>
            <person name="Ciobanu D."/>
            <person name="Clum A."/>
            <person name="Salamov A."/>
            <person name="Andreopoulos B."/>
            <person name="Cheng J.F."/>
            <person name="Woyke T."/>
            <person name="Pelin A."/>
            <person name="Henrissat B."/>
            <person name="Reynolds N.K."/>
            <person name="Benny G.L."/>
            <person name="Smith M.E."/>
            <person name="James T.Y."/>
            <person name="Grigoriev I.V."/>
        </authorList>
    </citation>
    <scope>NUCLEOTIDE SEQUENCE [LARGE SCALE GENOMIC DNA]</scope>
    <source>
        <strain evidence="9">RSA 468</strain>
    </source>
</reference>
<dbReference type="Proteomes" id="UP000268162">
    <property type="component" value="Unassembled WGS sequence"/>
</dbReference>
<name>A0A4P9ZPW3_9FUNG</name>
<accession>A0A4P9ZPW3</accession>
<dbReference type="PANTHER" id="PTHR10516:SF443">
    <property type="entry name" value="FK506-BINDING PROTEIN 59-RELATED"/>
    <property type="match status" value="1"/>
</dbReference>
<dbReference type="FunFam" id="3.10.50.40:FF:000025">
    <property type="entry name" value="Peptidylprolyl isomerase"/>
    <property type="match status" value="1"/>
</dbReference>
<organism evidence="8 9">
    <name type="scientific">Dimargaris cristalligena</name>
    <dbReference type="NCBI Taxonomy" id="215637"/>
    <lineage>
        <taxon>Eukaryota</taxon>
        <taxon>Fungi</taxon>
        <taxon>Fungi incertae sedis</taxon>
        <taxon>Zoopagomycota</taxon>
        <taxon>Kickxellomycotina</taxon>
        <taxon>Dimargaritomycetes</taxon>
        <taxon>Dimargaritales</taxon>
        <taxon>Dimargaritaceae</taxon>
        <taxon>Dimargaris</taxon>
    </lineage>
</organism>
<comment type="similarity">
    <text evidence="5">Belongs to the FKBP-type PPIase family. FKBP1 subfamily.</text>
</comment>
<dbReference type="EC" id="5.2.1.8" evidence="2 6"/>
<dbReference type="InterPro" id="IPR001179">
    <property type="entry name" value="PPIase_FKBP_dom"/>
</dbReference>
<dbReference type="GO" id="GO:0003755">
    <property type="term" value="F:peptidyl-prolyl cis-trans isomerase activity"/>
    <property type="evidence" value="ECO:0007669"/>
    <property type="project" value="UniProtKB-KW"/>
</dbReference>
<evidence type="ECO:0000256" key="3">
    <source>
        <dbReference type="ARBA" id="ARBA00023110"/>
    </source>
</evidence>